<dbReference type="Proteomes" id="UP000002029">
    <property type="component" value="Chromosome"/>
</dbReference>
<organism evidence="1 2">
    <name type="scientific">Streptosporangium roseum (strain ATCC 12428 / DSM 43021 / JCM 3005 / KCTC 9067 / NCIMB 10171 / NRRL 2505 / NI 9100)</name>
    <dbReference type="NCBI Taxonomy" id="479432"/>
    <lineage>
        <taxon>Bacteria</taxon>
        <taxon>Bacillati</taxon>
        <taxon>Actinomycetota</taxon>
        <taxon>Actinomycetes</taxon>
        <taxon>Streptosporangiales</taxon>
        <taxon>Streptosporangiaceae</taxon>
        <taxon>Streptosporangium</taxon>
    </lineage>
</organism>
<gene>
    <name evidence="1" type="ordered locus">Sros_5130</name>
</gene>
<evidence type="ECO:0000313" key="2">
    <source>
        <dbReference type="Proteomes" id="UP000002029"/>
    </source>
</evidence>
<evidence type="ECO:0008006" key="3">
    <source>
        <dbReference type="Google" id="ProtNLM"/>
    </source>
</evidence>
<dbReference type="STRING" id="479432.Sros_5130"/>
<name>D2BA87_STRRD</name>
<reference evidence="1 2" key="1">
    <citation type="journal article" date="2010" name="Stand. Genomic Sci.">
        <title>Complete genome sequence of Streptosporangium roseum type strain (NI 9100).</title>
        <authorList>
            <person name="Nolan M."/>
            <person name="Sikorski J."/>
            <person name="Jando M."/>
            <person name="Lucas S."/>
            <person name="Lapidus A."/>
            <person name="Glavina Del Rio T."/>
            <person name="Chen F."/>
            <person name="Tice H."/>
            <person name="Pitluck S."/>
            <person name="Cheng J.F."/>
            <person name="Chertkov O."/>
            <person name="Sims D."/>
            <person name="Meincke L."/>
            <person name="Brettin T."/>
            <person name="Han C."/>
            <person name="Detter J.C."/>
            <person name="Bruce D."/>
            <person name="Goodwin L."/>
            <person name="Land M."/>
            <person name="Hauser L."/>
            <person name="Chang Y.J."/>
            <person name="Jeffries C.D."/>
            <person name="Ivanova N."/>
            <person name="Mavromatis K."/>
            <person name="Mikhailova N."/>
            <person name="Chen A."/>
            <person name="Palaniappan K."/>
            <person name="Chain P."/>
            <person name="Rohde M."/>
            <person name="Goker M."/>
            <person name="Bristow J."/>
            <person name="Eisen J.A."/>
            <person name="Markowitz V."/>
            <person name="Hugenholtz P."/>
            <person name="Kyrpides N.C."/>
            <person name="Klenk H.P."/>
        </authorList>
    </citation>
    <scope>NUCLEOTIDE SEQUENCE [LARGE SCALE GENOMIC DNA]</scope>
    <source>
        <strain evidence="2">ATCC 12428 / DSM 43021 / JCM 3005 / NI 9100</strain>
    </source>
</reference>
<dbReference type="HOGENOM" id="CLU_893377_0_0_11"/>
<dbReference type="AlphaFoldDB" id="D2BA87"/>
<dbReference type="EMBL" id="CP001814">
    <property type="protein sequence ID" value="ACZ87912.1"/>
    <property type="molecule type" value="Genomic_DNA"/>
</dbReference>
<dbReference type="eggNOG" id="COG1413">
    <property type="taxonomic scope" value="Bacteria"/>
</dbReference>
<evidence type="ECO:0000313" key="1">
    <source>
        <dbReference type="EMBL" id="ACZ87912.1"/>
    </source>
</evidence>
<dbReference type="KEGG" id="sro:Sros_5130"/>
<accession>D2BA87</accession>
<protein>
    <recommendedName>
        <fullName evidence="3">SMI1/KNR4 family protein</fullName>
    </recommendedName>
</protein>
<proteinExistence type="predicted"/>
<keyword evidence="2" id="KW-1185">Reference proteome</keyword>
<sequence>MIDYGRFAERLRRVMPRWDERDRMAPEEFARHLADTGPRWELLREFQAEWGYEPPGGEPAWPRWSESEHRAYVRELKEKLTGEEDDHRSVRAAVAVPQALDEWWDLPFNSFTYQPRLYETNPEWPPAVYDGSRALPLDNSFIAAEEDRRVCVFMAENQYCNEWGYLAAEAVLPDPRVLVSTEEGWVVQSRSISEFFLQLAMYALPFHFGHVAEVWTVPDGLVDRVRAQLPPVGLLPWRELGAETTAYGAPDAIVFHDAGMSDYAEIVVIGRTREALERLTRRLGVDLAAG</sequence>